<dbReference type="Gene3D" id="1.20.200.10">
    <property type="entry name" value="Fumarase/aspartase (Central domain)"/>
    <property type="match status" value="1"/>
</dbReference>
<dbReference type="NCBIfam" id="NF006554">
    <property type="entry name" value="PRK09053.1"/>
    <property type="match status" value="1"/>
</dbReference>
<dbReference type="GO" id="GO:0047472">
    <property type="term" value="F:3-carboxy-cis,cis-muconate cycloisomerase activity"/>
    <property type="evidence" value="ECO:0007669"/>
    <property type="project" value="UniProtKB-EC"/>
</dbReference>
<dbReference type="InterPro" id="IPR012789">
    <property type="entry name" value="Protocat_PcaB-like"/>
</dbReference>
<dbReference type="EC" id="5.5.1.2" evidence="3"/>
<dbReference type="PROSITE" id="PS00163">
    <property type="entry name" value="FUMARATE_LYASES"/>
    <property type="match status" value="1"/>
</dbReference>
<dbReference type="InterPro" id="IPR022761">
    <property type="entry name" value="Fumarate_lyase_N"/>
</dbReference>
<evidence type="ECO:0000259" key="2">
    <source>
        <dbReference type="SMART" id="SM00998"/>
    </source>
</evidence>
<protein>
    <submittedName>
        <fullName evidence="3">3-carboxy-cis,cis-muconate cycloisomerase</fullName>
        <ecNumber evidence="3">5.5.1.2</ecNumber>
    </submittedName>
</protein>
<dbReference type="SUPFAM" id="SSF48557">
    <property type="entry name" value="L-aspartase-like"/>
    <property type="match status" value="1"/>
</dbReference>
<dbReference type="InterPro" id="IPR000362">
    <property type="entry name" value="Fumarate_lyase_fam"/>
</dbReference>
<dbReference type="Gene3D" id="1.10.40.30">
    <property type="entry name" value="Fumarase/aspartase (C-terminal domain)"/>
    <property type="match status" value="1"/>
</dbReference>
<dbReference type="GO" id="GO:0019619">
    <property type="term" value="P:3,4-dihydroxybenzoate catabolic process"/>
    <property type="evidence" value="ECO:0007669"/>
    <property type="project" value="InterPro"/>
</dbReference>
<dbReference type="CDD" id="cd01597">
    <property type="entry name" value="pCLME"/>
    <property type="match status" value="1"/>
</dbReference>
<sequence>MTVRSRSLFDELFASEAMRDIFSDRARVQGMLDFEAALARAEAGLGVIPPEAATPIVSQCRAERFDVDRLAQGAALAGNAAIPLVAALTDLVARQDPDAARFVHWGATSQDAMDTGLVLQLRAALGLLDADLGRLADALAELVRAHQRTVVLGRTWLQPALPVTFGLKAAGWLSATSRGRERLRALRGRVLVIQFGGAAGTLASLGARGLDVATHLAQDLALAVPDLPWHAQRDRIAEVAAALGLLAGSLGKMARDLSLMMQSEVAEAFEPHAPGRGGSSTMPHKRNPTGAAAILAAATRIPGLVATLLSAMPQEHERGLGGWQAEWESLPEICLLTSGALMHAVQVIEGLHVDAERMRANVDATRGVLLAEAVALALARTVGRSAAHALVERACRRAMAEGRSLRDVLAAEPEVTTRLSVAELDDLCDPAAYLGLAEDWSARVLAQHSRGARRSEA</sequence>
<dbReference type="Proteomes" id="UP000295497">
    <property type="component" value="Chromosome"/>
</dbReference>
<reference evidence="3 4" key="1">
    <citation type="submission" date="2015-09" db="EMBL/GenBank/DDBJ databases">
        <title>Sorangium comparison.</title>
        <authorList>
            <person name="Zaburannyi N."/>
            <person name="Bunk B."/>
            <person name="Overmann J."/>
            <person name="Mueller R."/>
        </authorList>
    </citation>
    <scope>NUCLEOTIDE SEQUENCE [LARGE SCALE GENOMIC DNA]</scope>
    <source>
        <strain evidence="3 4">So ce836</strain>
    </source>
</reference>
<proteinExistence type="inferred from homology"/>
<dbReference type="PANTHER" id="PTHR43172">
    <property type="entry name" value="ADENYLOSUCCINATE LYASE"/>
    <property type="match status" value="1"/>
</dbReference>
<evidence type="ECO:0000313" key="4">
    <source>
        <dbReference type="Proteomes" id="UP000295497"/>
    </source>
</evidence>
<name>A0A4P2R1G7_SORCE</name>
<dbReference type="Pfam" id="PF10397">
    <property type="entry name" value="ADSL_C"/>
    <property type="match status" value="1"/>
</dbReference>
<evidence type="ECO:0000313" key="3">
    <source>
        <dbReference type="EMBL" id="AUX36769.1"/>
    </source>
</evidence>
<dbReference type="InterPro" id="IPR019468">
    <property type="entry name" value="AdenyloSucc_lyase_C"/>
</dbReference>
<evidence type="ECO:0000256" key="1">
    <source>
        <dbReference type="ARBA" id="ARBA00034772"/>
    </source>
</evidence>
<keyword evidence="3" id="KW-0413">Isomerase</keyword>
<dbReference type="Pfam" id="PF00206">
    <property type="entry name" value="Lyase_1"/>
    <property type="match status" value="1"/>
</dbReference>
<dbReference type="NCBIfam" id="TIGR02426">
    <property type="entry name" value="protocat_pcaB"/>
    <property type="match status" value="1"/>
</dbReference>
<dbReference type="InterPro" id="IPR020557">
    <property type="entry name" value="Fumarate_lyase_CS"/>
</dbReference>
<dbReference type="PRINTS" id="PR00149">
    <property type="entry name" value="FUMRATELYASE"/>
</dbReference>
<dbReference type="EMBL" id="CP012672">
    <property type="protein sequence ID" value="AUX36769.1"/>
    <property type="molecule type" value="Genomic_DNA"/>
</dbReference>
<dbReference type="FunFam" id="1.20.200.10:FF:000014">
    <property type="entry name" value="3-carboxy-cis,cis-muconate cycloisomerase"/>
    <property type="match status" value="1"/>
</dbReference>
<dbReference type="PRINTS" id="PR00145">
    <property type="entry name" value="ARGSUCLYASE"/>
</dbReference>
<dbReference type="RefSeq" id="WP_129579523.1">
    <property type="nucleotide sequence ID" value="NZ_CP012672.1"/>
</dbReference>
<dbReference type="SMART" id="SM00998">
    <property type="entry name" value="ADSL_C"/>
    <property type="match status" value="1"/>
</dbReference>
<comment type="similarity">
    <text evidence="1">Belongs to the class-II fumarase/aspartase family.</text>
</comment>
<dbReference type="GO" id="GO:0016829">
    <property type="term" value="F:lyase activity"/>
    <property type="evidence" value="ECO:0007669"/>
    <property type="project" value="UniProtKB-ARBA"/>
</dbReference>
<feature type="domain" description="Adenylosuccinate lyase C-terminal" evidence="2">
    <location>
        <begin position="366"/>
        <end position="445"/>
    </location>
</feature>
<dbReference type="AlphaFoldDB" id="A0A4P2R1G7"/>
<gene>
    <name evidence="3" type="primary">pcaB</name>
    <name evidence="3" type="ORF">SOCE836_089840</name>
</gene>
<dbReference type="PANTHER" id="PTHR43172:SF2">
    <property type="entry name" value="ADENYLOSUCCINATE LYASE C-TERMINAL DOMAIN-CONTAINING PROTEIN"/>
    <property type="match status" value="1"/>
</dbReference>
<dbReference type="InterPro" id="IPR008948">
    <property type="entry name" value="L-Aspartase-like"/>
</dbReference>
<accession>A0A4P2R1G7</accession>
<organism evidence="3 4">
    <name type="scientific">Sorangium cellulosum</name>
    <name type="common">Polyangium cellulosum</name>
    <dbReference type="NCBI Taxonomy" id="56"/>
    <lineage>
        <taxon>Bacteria</taxon>
        <taxon>Pseudomonadati</taxon>
        <taxon>Myxococcota</taxon>
        <taxon>Polyangia</taxon>
        <taxon>Polyangiales</taxon>
        <taxon>Polyangiaceae</taxon>
        <taxon>Sorangium</taxon>
    </lineage>
</organism>